<accession>A0A2H3DNT0</accession>
<protein>
    <submittedName>
        <fullName evidence="2">Uncharacterized protein</fullName>
    </submittedName>
</protein>
<dbReference type="Proteomes" id="UP000217790">
    <property type="component" value="Unassembled WGS sequence"/>
</dbReference>
<name>A0A2H3DNT0_ARMGA</name>
<gene>
    <name evidence="2" type="ORF">ARMGADRAFT_148428</name>
</gene>
<dbReference type="EMBL" id="KZ293657">
    <property type="protein sequence ID" value="PBK93122.1"/>
    <property type="molecule type" value="Genomic_DNA"/>
</dbReference>
<sequence>MQVRLFSSRKGPTTLSPTQALPPAGFQKLGLLGRLSCVVQASKTKHFCSSSRSTRHGVLDFPPRRQASWMAGAILAYNGSIYLLALDRRLGEQIKPKIVSKLLKQVPRMRPACEIPAKLPTTLLCLENCMDSWTSPVWIVATSPVLSDHQSSPTTKFSVAVLELYSSLGDRRSSNDSLSREDEKYGDPI</sequence>
<organism evidence="2 3">
    <name type="scientific">Armillaria gallica</name>
    <name type="common">Bulbous honey fungus</name>
    <name type="synonym">Armillaria bulbosa</name>
    <dbReference type="NCBI Taxonomy" id="47427"/>
    <lineage>
        <taxon>Eukaryota</taxon>
        <taxon>Fungi</taxon>
        <taxon>Dikarya</taxon>
        <taxon>Basidiomycota</taxon>
        <taxon>Agaricomycotina</taxon>
        <taxon>Agaricomycetes</taxon>
        <taxon>Agaricomycetidae</taxon>
        <taxon>Agaricales</taxon>
        <taxon>Marasmiineae</taxon>
        <taxon>Physalacriaceae</taxon>
        <taxon>Armillaria</taxon>
    </lineage>
</organism>
<proteinExistence type="predicted"/>
<dbReference type="InParanoid" id="A0A2H3DNT0"/>
<dbReference type="AlphaFoldDB" id="A0A2H3DNT0"/>
<feature type="region of interest" description="Disordered" evidence="1">
    <location>
        <begin position="170"/>
        <end position="189"/>
    </location>
</feature>
<evidence type="ECO:0000313" key="2">
    <source>
        <dbReference type="EMBL" id="PBK93122.1"/>
    </source>
</evidence>
<keyword evidence="3" id="KW-1185">Reference proteome</keyword>
<evidence type="ECO:0000256" key="1">
    <source>
        <dbReference type="SAM" id="MobiDB-lite"/>
    </source>
</evidence>
<reference evidence="3" key="1">
    <citation type="journal article" date="2017" name="Nat. Ecol. Evol.">
        <title>Genome expansion and lineage-specific genetic innovations in the forest pathogenic fungi Armillaria.</title>
        <authorList>
            <person name="Sipos G."/>
            <person name="Prasanna A.N."/>
            <person name="Walter M.C."/>
            <person name="O'Connor E."/>
            <person name="Balint B."/>
            <person name="Krizsan K."/>
            <person name="Kiss B."/>
            <person name="Hess J."/>
            <person name="Varga T."/>
            <person name="Slot J."/>
            <person name="Riley R."/>
            <person name="Boka B."/>
            <person name="Rigling D."/>
            <person name="Barry K."/>
            <person name="Lee J."/>
            <person name="Mihaltcheva S."/>
            <person name="LaButti K."/>
            <person name="Lipzen A."/>
            <person name="Waldron R."/>
            <person name="Moloney N.M."/>
            <person name="Sperisen C."/>
            <person name="Kredics L."/>
            <person name="Vagvoelgyi C."/>
            <person name="Patrignani A."/>
            <person name="Fitzpatrick D."/>
            <person name="Nagy I."/>
            <person name="Doyle S."/>
            <person name="Anderson J.B."/>
            <person name="Grigoriev I.V."/>
            <person name="Gueldener U."/>
            <person name="Muensterkoetter M."/>
            <person name="Nagy L.G."/>
        </authorList>
    </citation>
    <scope>NUCLEOTIDE SEQUENCE [LARGE SCALE GENOMIC DNA]</scope>
    <source>
        <strain evidence="3">Ar21-2</strain>
    </source>
</reference>
<evidence type="ECO:0000313" key="3">
    <source>
        <dbReference type="Proteomes" id="UP000217790"/>
    </source>
</evidence>